<proteinExistence type="predicted"/>
<evidence type="ECO:0000313" key="2">
    <source>
        <dbReference type="Proteomes" id="UP000730481"/>
    </source>
</evidence>
<organism evidence="1 2">
    <name type="scientific">Fusarium beomiforme</name>
    <dbReference type="NCBI Taxonomy" id="44412"/>
    <lineage>
        <taxon>Eukaryota</taxon>
        <taxon>Fungi</taxon>
        <taxon>Dikarya</taxon>
        <taxon>Ascomycota</taxon>
        <taxon>Pezizomycotina</taxon>
        <taxon>Sordariomycetes</taxon>
        <taxon>Hypocreomycetidae</taxon>
        <taxon>Hypocreales</taxon>
        <taxon>Nectriaceae</taxon>
        <taxon>Fusarium</taxon>
        <taxon>Fusarium burgessii species complex</taxon>
    </lineage>
</organism>
<reference evidence="1" key="2">
    <citation type="submission" date="2020-02" db="EMBL/GenBank/DDBJ databases">
        <title>Identification and distribution of gene clusters putatively required for synthesis of sphingolipid metabolism inhibitors in phylogenetically diverse species of the filamentous fungus Fusarium.</title>
        <authorList>
            <person name="Kim H.-S."/>
            <person name="Busman M."/>
            <person name="Brown D.W."/>
            <person name="Divon H."/>
            <person name="Uhlig S."/>
            <person name="Proctor R.H."/>
        </authorList>
    </citation>
    <scope>NUCLEOTIDE SEQUENCE</scope>
    <source>
        <strain evidence="1">NRRL 25174</strain>
    </source>
</reference>
<keyword evidence="2" id="KW-1185">Reference proteome</keyword>
<dbReference type="EMBL" id="PVQB02000347">
    <property type="protein sequence ID" value="KAF4338449.1"/>
    <property type="molecule type" value="Genomic_DNA"/>
</dbReference>
<dbReference type="AlphaFoldDB" id="A0A9P5AHB6"/>
<reference evidence="1" key="1">
    <citation type="journal article" date="2017" name="Mycologia">
        <title>Fusarium algeriense, sp. nov., a novel toxigenic crown rot pathogen of durum wheat from Algeria is nested in the Fusarium burgessii species complex.</title>
        <authorList>
            <person name="Laraba I."/>
            <person name="Keddad A."/>
            <person name="Boureghda H."/>
            <person name="Abdallah N."/>
            <person name="Vaughan M.M."/>
            <person name="Proctor R.H."/>
            <person name="Busman M."/>
            <person name="O'Donnell K."/>
        </authorList>
    </citation>
    <scope>NUCLEOTIDE SEQUENCE</scope>
    <source>
        <strain evidence="1">NRRL 25174</strain>
    </source>
</reference>
<comment type="caution">
    <text evidence="1">The sequence shown here is derived from an EMBL/GenBank/DDBJ whole genome shotgun (WGS) entry which is preliminary data.</text>
</comment>
<dbReference type="OrthoDB" id="5153231at2759"/>
<dbReference type="Proteomes" id="UP000730481">
    <property type="component" value="Unassembled WGS sequence"/>
</dbReference>
<gene>
    <name evidence="1" type="ORF">FBEOM_7718</name>
</gene>
<sequence>MESPERRAPYLCMEDTRCRLCQFELEQDELVTARIEDQKFSSTWKLCKLGEVYDADQDVTLHACGWHRCSGQTKVPFFHSECVSLKLYDISNSLIAAEKYTFDCYEDNLGIKLPNQILTVIAGILIRLCASVTAQERTLGTEASKVSVDLLRHVYVTYTVVEGVRYVKSISNSSSTQHQDSLALSSGQAISKIWIAEDYRGIRFVKFCSANMQLSGPTPIKESWWRSISSPCNIGRINAQTDGLKLRDITVSEENSSVSVEHVSWASPEHPNHIIDLDTLEDGNEYPHGLRMIPFDCNTEALTGYTVVTDGISVAWIHAHGPNDNTRFYAQMETDYPCGVFIYMPLDNGEFITEICRRYAFDHDREPSICLLFITNTGRATLFGTNRPPNDHMELDRIIKPAPKGSMIYFNAWNSSNDHFRLLLSQALHISAPNTRETGLHRPAA</sequence>
<protein>
    <submittedName>
        <fullName evidence="1">Uncharacterized protein</fullName>
    </submittedName>
</protein>
<accession>A0A9P5AHB6</accession>
<name>A0A9P5AHB6_9HYPO</name>
<evidence type="ECO:0000313" key="1">
    <source>
        <dbReference type="EMBL" id="KAF4338449.1"/>
    </source>
</evidence>